<comment type="caution">
    <text evidence="2">The sequence shown here is derived from an EMBL/GenBank/DDBJ whole genome shotgun (WGS) entry which is preliminary data.</text>
</comment>
<evidence type="ECO:0000313" key="2">
    <source>
        <dbReference type="EMBL" id="KAK6913849.1"/>
    </source>
</evidence>
<dbReference type="GO" id="GO:0005737">
    <property type="term" value="C:cytoplasm"/>
    <property type="evidence" value="ECO:0007669"/>
    <property type="project" value="TreeGrafter"/>
</dbReference>
<feature type="compositionally biased region" description="Basic residues" evidence="1">
    <location>
        <begin position="546"/>
        <end position="556"/>
    </location>
</feature>
<dbReference type="GO" id="GO:0070390">
    <property type="term" value="C:transcription export complex 2"/>
    <property type="evidence" value="ECO:0007669"/>
    <property type="project" value="TreeGrafter"/>
</dbReference>
<dbReference type="PANTHER" id="PTHR12436:SF3">
    <property type="entry name" value="GERMINAL-CENTER ASSOCIATED NUCLEAR PROTEIN"/>
    <property type="match status" value="1"/>
</dbReference>
<keyword evidence="3" id="KW-1185">Reference proteome</keyword>
<feature type="region of interest" description="Disordered" evidence="1">
    <location>
        <begin position="542"/>
        <end position="574"/>
    </location>
</feature>
<gene>
    <name evidence="2" type="ORF">RJ641_021170</name>
</gene>
<dbReference type="GO" id="GO:0006406">
    <property type="term" value="P:mRNA export from nucleus"/>
    <property type="evidence" value="ECO:0007669"/>
    <property type="project" value="TreeGrafter"/>
</dbReference>
<dbReference type="EMBL" id="JBAMMX010000026">
    <property type="protein sequence ID" value="KAK6913849.1"/>
    <property type="molecule type" value="Genomic_DNA"/>
</dbReference>
<dbReference type="PANTHER" id="PTHR12436">
    <property type="entry name" value="80 KDA MCM3-ASSOCIATED PROTEIN"/>
    <property type="match status" value="1"/>
</dbReference>
<organism evidence="2 3">
    <name type="scientific">Dillenia turbinata</name>
    <dbReference type="NCBI Taxonomy" id="194707"/>
    <lineage>
        <taxon>Eukaryota</taxon>
        <taxon>Viridiplantae</taxon>
        <taxon>Streptophyta</taxon>
        <taxon>Embryophyta</taxon>
        <taxon>Tracheophyta</taxon>
        <taxon>Spermatophyta</taxon>
        <taxon>Magnoliopsida</taxon>
        <taxon>eudicotyledons</taxon>
        <taxon>Gunneridae</taxon>
        <taxon>Pentapetalae</taxon>
        <taxon>Dilleniales</taxon>
        <taxon>Dilleniaceae</taxon>
        <taxon>Dillenia</taxon>
    </lineage>
</organism>
<name>A0AAN8UJD5_9MAGN</name>
<reference evidence="2 3" key="1">
    <citation type="submission" date="2023-12" db="EMBL/GenBank/DDBJ databases">
        <title>A high-quality genome assembly for Dillenia turbinata (Dilleniales).</title>
        <authorList>
            <person name="Chanderbali A."/>
        </authorList>
    </citation>
    <scope>NUCLEOTIDE SEQUENCE [LARGE SCALE GENOMIC DNA]</scope>
    <source>
        <strain evidence="2">LSX21</strain>
        <tissue evidence="2">Leaf</tissue>
    </source>
</reference>
<feature type="compositionally biased region" description="Basic and acidic residues" evidence="1">
    <location>
        <begin position="559"/>
        <end position="568"/>
    </location>
</feature>
<sequence length="574" mass="65966">MFSAVKQPSTFHEFNIDRVARERSEKHARSWSGLNVSDVVADTLEERNPDARCLCWKIVVCFQTKLFESHGSRIANLAACSWLPSKLMPCSNDEYDKDANFEDINMSVSGASAVLFLVSASISWELQKKQLLSTYQKMVHLNGFFSDEKLREGLKWLASESPVQPVLYKQKTWELVWDHLNSSLEVLNHRDVNEVDPGCCVSACNNALDQSLTEILAVTEANPSGWPCPEIDLLKKSTDEHYAVACHLPVVGWSSTARIEPYKNALRKCKLPNFSHDISWLNSGCKTGEEIKNQRLQLKNCLVMYLNQLMRTESAPTEAEAMIHSSVQMKLQDLTYYIVPNWVEIFHRVFNWQLESLTRRSVSESSPREEIFEAYVSKKRSVKLDPVGYASPYLLEPSLDEMLEVVCCPLHVLGSSEREAAFEPPPLLISEKVNFQEATSTSGLTYDYRDIQDVNQLLPMYRTTISRNQRWRKAQRSHVQHHGPDEVHRHNFRRDTLPPNLAIEICEQATQTDPVHHAQFSCYVSDAEEILQFIISKARLSQTEKKNRKNQKHRVLQNRSEHHMEQKALKTNQY</sequence>
<proteinExistence type="predicted"/>
<evidence type="ECO:0000256" key="1">
    <source>
        <dbReference type="SAM" id="MobiDB-lite"/>
    </source>
</evidence>
<dbReference type="AlphaFoldDB" id="A0AAN8UJD5"/>
<evidence type="ECO:0000313" key="3">
    <source>
        <dbReference type="Proteomes" id="UP001370490"/>
    </source>
</evidence>
<protein>
    <submittedName>
        <fullName evidence="2">Uncharacterized protein</fullName>
    </submittedName>
</protein>
<dbReference type="Proteomes" id="UP001370490">
    <property type="component" value="Unassembled WGS sequence"/>
</dbReference>
<accession>A0AAN8UJD5</accession>
<dbReference type="InterPro" id="IPR045107">
    <property type="entry name" value="SAC3/GANP/THP3"/>
</dbReference>